<dbReference type="AlphaFoldDB" id="A0AAW1SID5"/>
<dbReference type="Gene3D" id="2.130.10.10">
    <property type="entry name" value="YVTN repeat-like/Quinoprotein amine dehydrogenase"/>
    <property type="match status" value="1"/>
</dbReference>
<evidence type="ECO:0000313" key="4">
    <source>
        <dbReference type="EMBL" id="KAK9845312.1"/>
    </source>
</evidence>
<dbReference type="Pfam" id="PF23752">
    <property type="entry name" value="Beta-prop_WDR11_2nd"/>
    <property type="match status" value="1"/>
</dbReference>
<evidence type="ECO:0000256" key="1">
    <source>
        <dbReference type="SAM" id="MobiDB-lite"/>
    </source>
</evidence>
<proteinExistence type="predicted"/>
<feature type="domain" description="WDR11 second beta-propeller" evidence="2">
    <location>
        <begin position="2"/>
        <end position="355"/>
    </location>
</feature>
<feature type="region of interest" description="Disordered" evidence="1">
    <location>
        <begin position="906"/>
        <end position="932"/>
    </location>
</feature>
<feature type="region of interest" description="Disordered" evidence="1">
    <location>
        <begin position="464"/>
        <end position="484"/>
    </location>
</feature>
<gene>
    <name evidence="4" type="ORF">WJX81_003317</name>
</gene>
<feature type="region of interest" description="Disordered" evidence="1">
    <location>
        <begin position="496"/>
        <end position="605"/>
    </location>
</feature>
<dbReference type="EMBL" id="JALJOU010000003">
    <property type="protein sequence ID" value="KAK9845312.1"/>
    <property type="molecule type" value="Genomic_DNA"/>
</dbReference>
<accession>A0AAW1SID5</accession>
<dbReference type="InterPro" id="IPR015943">
    <property type="entry name" value="WD40/YVTN_repeat-like_dom_sf"/>
</dbReference>
<keyword evidence="5" id="KW-1185">Reference proteome</keyword>
<dbReference type="InterPro" id="IPR057853">
    <property type="entry name" value="Beta-prop_WDR11_2nd"/>
</dbReference>
<dbReference type="PANTHER" id="PTHR14593">
    <property type="entry name" value="WD REPEAT-CONTAINING PROTEIN 11"/>
    <property type="match status" value="1"/>
</dbReference>
<comment type="caution">
    <text evidence="4">The sequence shown here is derived from an EMBL/GenBank/DDBJ whole genome shotgun (WGS) entry which is preliminary data.</text>
</comment>
<evidence type="ECO:0000313" key="5">
    <source>
        <dbReference type="Proteomes" id="UP001445335"/>
    </source>
</evidence>
<sequence length="952" mass="98354">MARGVRWLGASARVASFSSERTAHGYRNTLLLTDARSRASLPFRDVGPEASPMLGIRAAPSGRYLLLLLRSAPSEIWTVGGEARPARIRVLDLPFTAVEWVLPRGAAPREPLGAERWLTLERSPLARERSFFGAWDLDGADAPAEGLLRRTSGASVAGEAGPSEADLEPPEERFAFALSDGRVGVLAVRGRKVSDAKPVRPAWGSLAAGAEGVATAIAAWGSLVVMGDADGNLNRWDTATGRMSTLATTYGAVRRILFAPPAAEALVRGAPGAAAAAALARVSVLFANGTFGVWELDANMELRQGAVTVAASSALGRVVDLAWAPLPAPVGGGSVAVVATEDGCLALVDAAQTREARSRRRRLAAFRQLVGGHWPFPQAGLSPPPPVGSSLLLPPAWAALLRLLLQAGVSTGVLRALAGPPGEGDAALEEAVWERLPHAARDSWAAHPRRLGTTEVEELSALAGESGMQRTTSADVHGGAPRPHAEEWSAQINTFSTSASLPPPPMLPVWSRGSGDGGAATPDASPVPGPGPSEWSPMTPGGNAGPSTRLSGPRERAVRSGFPRGGGPAAEAARQVASIPEEEPLAPPGGPANGDSPAPGGGTSAELGRVLRALARTRAGGGLLHPLEWAAYEQALGLGSTAARMAAAAAAMGDAAEARFWRGLPATLAALREALPAAELAEARERVLWHEAMSRGSGPSAEHMQELRVIEYVALGDYETAVGHLLASAPEKSARYYRDALCTLALAAASAEAPEAVKAGEHEQVSRTLHIQAAKVVAAHAASIGDALLAVPLLCSAGLPNEAVAALQEAGLWRYASTLAAHQLSGNERAAALERWAAHIHQAAGDLWRALGVLVAGGALRTAVLTLRRLGLPDTAAAFAAACGEAGLRNARAPVDAGGLENLLHHTGNTPVRSQSLATPLPPADAAAAREAPTDSLDADFARYCCHVLQQL</sequence>
<evidence type="ECO:0000259" key="2">
    <source>
        <dbReference type="Pfam" id="PF23752"/>
    </source>
</evidence>
<reference evidence="4 5" key="1">
    <citation type="journal article" date="2024" name="Nat. Commun.">
        <title>Phylogenomics reveals the evolutionary origins of lichenization in chlorophyte algae.</title>
        <authorList>
            <person name="Puginier C."/>
            <person name="Libourel C."/>
            <person name="Otte J."/>
            <person name="Skaloud P."/>
            <person name="Haon M."/>
            <person name="Grisel S."/>
            <person name="Petersen M."/>
            <person name="Berrin J.G."/>
            <person name="Delaux P.M."/>
            <person name="Dal Grande F."/>
            <person name="Keller J."/>
        </authorList>
    </citation>
    <scope>NUCLEOTIDE SEQUENCE [LARGE SCALE GENOMIC DNA]</scope>
    <source>
        <strain evidence="4 5">SAG 245.80</strain>
    </source>
</reference>
<feature type="compositionally biased region" description="Polar residues" evidence="1">
    <location>
        <begin position="907"/>
        <end position="916"/>
    </location>
</feature>
<protein>
    <recommendedName>
        <fullName evidence="6">Anaphase-promoting complex subunit 4 WD40 domain-containing protein</fullName>
    </recommendedName>
</protein>
<organism evidence="4 5">
    <name type="scientific">Elliptochloris bilobata</name>
    <dbReference type="NCBI Taxonomy" id="381761"/>
    <lineage>
        <taxon>Eukaryota</taxon>
        <taxon>Viridiplantae</taxon>
        <taxon>Chlorophyta</taxon>
        <taxon>core chlorophytes</taxon>
        <taxon>Trebouxiophyceae</taxon>
        <taxon>Trebouxiophyceae incertae sedis</taxon>
        <taxon>Elliptochloris clade</taxon>
        <taxon>Elliptochloris</taxon>
    </lineage>
</organism>
<dbReference type="SUPFAM" id="SSF50969">
    <property type="entry name" value="YVTN repeat-like/Quinoprotein amine dehydrogenase"/>
    <property type="match status" value="1"/>
</dbReference>
<dbReference type="PANTHER" id="PTHR14593:SF5">
    <property type="entry name" value="WD REPEAT-CONTAINING PROTEIN 11"/>
    <property type="match status" value="1"/>
</dbReference>
<evidence type="ECO:0008006" key="6">
    <source>
        <dbReference type="Google" id="ProtNLM"/>
    </source>
</evidence>
<evidence type="ECO:0000259" key="3">
    <source>
        <dbReference type="Pfam" id="PF23753"/>
    </source>
</evidence>
<dbReference type="Pfam" id="PF23753">
    <property type="entry name" value="TPR_WDR11"/>
    <property type="match status" value="1"/>
</dbReference>
<dbReference type="GO" id="GO:0005737">
    <property type="term" value="C:cytoplasm"/>
    <property type="evidence" value="ECO:0007669"/>
    <property type="project" value="TreeGrafter"/>
</dbReference>
<dbReference type="Proteomes" id="UP001445335">
    <property type="component" value="Unassembled WGS sequence"/>
</dbReference>
<name>A0AAW1SID5_9CHLO</name>
<feature type="domain" description="WDR11 TPR" evidence="3">
    <location>
        <begin position="681"/>
        <end position="886"/>
    </location>
</feature>
<dbReference type="InterPro" id="IPR011044">
    <property type="entry name" value="Quino_amine_DH_bsu"/>
</dbReference>
<dbReference type="InterPro" id="IPR057854">
    <property type="entry name" value="TPR_WDR11"/>
</dbReference>
<dbReference type="InterPro" id="IPR039694">
    <property type="entry name" value="WDR11"/>
</dbReference>